<feature type="region of interest" description="Disordered" evidence="1">
    <location>
        <begin position="1"/>
        <end position="45"/>
    </location>
</feature>
<evidence type="ECO:0000313" key="2">
    <source>
        <dbReference type="EMBL" id="OMO57680.1"/>
    </source>
</evidence>
<gene>
    <name evidence="2" type="ORF">CCACVL1_25700</name>
</gene>
<dbReference type="AlphaFoldDB" id="A0A1R3GI33"/>
<keyword evidence="3" id="KW-1185">Reference proteome</keyword>
<reference evidence="2 3" key="1">
    <citation type="submission" date="2013-09" db="EMBL/GenBank/DDBJ databases">
        <title>Corchorus capsularis genome sequencing.</title>
        <authorList>
            <person name="Alam M."/>
            <person name="Haque M.S."/>
            <person name="Islam M.S."/>
            <person name="Emdad E.M."/>
            <person name="Islam M.M."/>
            <person name="Ahmed B."/>
            <person name="Halim A."/>
            <person name="Hossen Q.M.M."/>
            <person name="Hossain M.Z."/>
            <person name="Ahmed R."/>
            <person name="Khan M.M."/>
            <person name="Islam R."/>
            <person name="Rashid M.M."/>
            <person name="Khan S.A."/>
            <person name="Rahman M.S."/>
            <person name="Alam M."/>
        </authorList>
    </citation>
    <scope>NUCLEOTIDE SEQUENCE [LARGE SCALE GENOMIC DNA]</scope>
    <source>
        <strain evidence="3">cv. CVL-1</strain>
        <tissue evidence="2">Whole seedling</tissue>
    </source>
</reference>
<evidence type="ECO:0000313" key="3">
    <source>
        <dbReference type="Proteomes" id="UP000188268"/>
    </source>
</evidence>
<organism evidence="2 3">
    <name type="scientific">Corchorus capsularis</name>
    <name type="common">Jute</name>
    <dbReference type="NCBI Taxonomy" id="210143"/>
    <lineage>
        <taxon>Eukaryota</taxon>
        <taxon>Viridiplantae</taxon>
        <taxon>Streptophyta</taxon>
        <taxon>Embryophyta</taxon>
        <taxon>Tracheophyta</taxon>
        <taxon>Spermatophyta</taxon>
        <taxon>Magnoliopsida</taxon>
        <taxon>eudicotyledons</taxon>
        <taxon>Gunneridae</taxon>
        <taxon>Pentapetalae</taxon>
        <taxon>rosids</taxon>
        <taxon>malvids</taxon>
        <taxon>Malvales</taxon>
        <taxon>Malvaceae</taxon>
        <taxon>Grewioideae</taxon>
        <taxon>Apeibeae</taxon>
        <taxon>Corchorus</taxon>
    </lineage>
</organism>
<comment type="caution">
    <text evidence="2">The sequence shown here is derived from an EMBL/GenBank/DDBJ whole genome shotgun (WGS) entry which is preliminary data.</text>
</comment>
<dbReference type="OrthoDB" id="1741488at2759"/>
<protein>
    <submittedName>
        <fullName evidence="2">Uncharacterized protein</fullName>
    </submittedName>
</protein>
<proteinExistence type="predicted"/>
<name>A0A1R3GI33_COCAP</name>
<accession>A0A1R3GI33</accession>
<feature type="compositionally biased region" description="Basic and acidic residues" evidence="1">
    <location>
        <begin position="32"/>
        <end position="42"/>
    </location>
</feature>
<evidence type="ECO:0000256" key="1">
    <source>
        <dbReference type="SAM" id="MobiDB-lite"/>
    </source>
</evidence>
<dbReference type="EMBL" id="AWWV01014316">
    <property type="protein sequence ID" value="OMO57680.1"/>
    <property type="molecule type" value="Genomic_DNA"/>
</dbReference>
<sequence length="145" mass="16799">MAVDAKPLKISKKKAQDAKSFTSQDKAKRKSTLKERQEKKYPFPDSDVASMLDELLKSKVIELPEMKRPDESDKVLKAQKKAHQLISKPKQTLIQRKKTPSEFHSASKQYVKRPITLNDFMPSQLKGEELIFMTCNQIDEEYEDE</sequence>
<dbReference type="Proteomes" id="UP000188268">
    <property type="component" value="Unassembled WGS sequence"/>
</dbReference>
<dbReference type="Gramene" id="OMO57680">
    <property type="protein sequence ID" value="OMO57680"/>
    <property type="gene ID" value="CCACVL1_25700"/>
</dbReference>